<organism evidence="1 2">
    <name type="scientific">Candidatus Burkholderia verschuerenii</name>
    <dbReference type="NCBI Taxonomy" id="242163"/>
    <lineage>
        <taxon>Bacteria</taxon>
        <taxon>Pseudomonadati</taxon>
        <taxon>Pseudomonadota</taxon>
        <taxon>Betaproteobacteria</taxon>
        <taxon>Burkholderiales</taxon>
        <taxon>Burkholderiaceae</taxon>
        <taxon>Burkholderia</taxon>
    </lineage>
</organism>
<evidence type="ECO:0000313" key="2">
    <source>
        <dbReference type="Proteomes" id="UP000036959"/>
    </source>
</evidence>
<dbReference type="AlphaFoldDB" id="A0A0L0M4Q6"/>
<proteinExistence type="predicted"/>
<evidence type="ECO:0000313" key="1">
    <source>
        <dbReference type="EMBL" id="KND57250.1"/>
    </source>
</evidence>
<accession>A0A0L0M4Q6</accession>
<gene>
    <name evidence="1" type="ORF">BVER_00553c</name>
</gene>
<dbReference type="OrthoDB" id="9133150at2"/>
<dbReference type="Proteomes" id="UP000036959">
    <property type="component" value="Unassembled WGS sequence"/>
</dbReference>
<dbReference type="RefSeq" id="WP_157056262.1">
    <property type="nucleotide sequence ID" value="NZ_LFJJ01000265.1"/>
</dbReference>
<dbReference type="PATRIC" id="fig|242163.4.peg.3736"/>
<protein>
    <submittedName>
        <fullName evidence="1">Uncharacterized protein</fullName>
    </submittedName>
</protein>
<sequence>MIGYRSLEIDLTVSIYWPLVMLASSLCLPERNNLFMIKRLLPQTTDRNRGVVLESEAQRPVESSIAVDIVRLLQRHRFDLSTEKRLQSGVEQALTEAGFEFEREKRLSDQDIPDFLVAGGIAVECKMRNKARKIDIYKQIERYASHAAITAIVLASNVSMGLPEEINGKAIYAASLSRGWI</sequence>
<dbReference type="EMBL" id="LFJJ01000265">
    <property type="protein sequence ID" value="KND57250.1"/>
    <property type="molecule type" value="Genomic_DNA"/>
</dbReference>
<comment type="caution">
    <text evidence="1">The sequence shown here is derived from an EMBL/GenBank/DDBJ whole genome shotgun (WGS) entry which is preliminary data.</text>
</comment>
<reference evidence="2" key="1">
    <citation type="submission" date="2015-06" db="EMBL/GenBank/DDBJ databases">
        <title>Comparative genomics of Burkholderia leaf nodule symbionts.</title>
        <authorList>
            <person name="Carlier A."/>
            <person name="Eberl L."/>
            <person name="Pinto-Carbo M."/>
        </authorList>
    </citation>
    <scope>NUCLEOTIDE SEQUENCE [LARGE SCALE GENOMIC DNA]</scope>
    <source>
        <strain evidence="2">UZHbot4</strain>
    </source>
</reference>
<name>A0A0L0M4Q6_9BURK</name>
<keyword evidence="2" id="KW-1185">Reference proteome</keyword>